<reference evidence="2" key="2">
    <citation type="journal article" date="2008" name="Nucleic Acids Res.">
        <title>The rice annotation project database (RAP-DB): 2008 update.</title>
        <authorList>
            <consortium name="The rice annotation project (RAP)"/>
        </authorList>
    </citation>
    <scope>GENOME REANNOTATION</scope>
    <source>
        <strain evidence="2">cv. Nipponbare</strain>
    </source>
</reference>
<sequence length="58" mass="6647">MATVELLCCRDAVFGLPPTMCRHRCRDVTSVQGQSRRIWRELSGAIVWYGSFIRNSES</sequence>
<reference evidence="2" key="1">
    <citation type="journal article" date="2005" name="Nature">
        <title>The map-based sequence of the rice genome.</title>
        <authorList>
            <consortium name="International rice genome sequencing project (IRGSP)"/>
            <person name="Matsumoto T."/>
            <person name="Wu J."/>
            <person name="Kanamori H."/>
            <person name="Katayose Y."/>
            <person name="Fujisawa M."/>
            <person name="Namiki N."/>
            <person name="Mizuno H."/>
            <person name="Yamamoto K."/>
            <person name="Antonio B.A."/>
            <person name="Baba T."/>
            <person name="Sakata K."/>
            <person name="Nagamura Y."/>
            <person name="Aoki H."/>
            <person name="Arikawa K."/>
            <person name="Arita K."/>
            <person name="Bito T."/>
            <person name="Chiden Y."/>
            <person name="Fujitsuka N."/>
            <person name="Fukunaka R."/>
            <person name="Hamada M."/>
            <person name="Harada C."/>
            <person name="Hayashi A."/>
            <person name="Hijishita S."/>
            <person name="Honda M."/>
            <person name="Hosokawa S."/>
            <person name="Ichikawa Y."/>
            <person name="Idonuma A."/>
            <person name="Iijima M."/>
            <person name="Ikeda M."/>
            <person name="Ikeno M."/>
            <person name="Ito K."/>
            <person name="Ito S."/>
            <person name="Ito T."/>
            <person name="Ito Y."/>
            <person name="Ito Y."/>
            <person name="Iwabuchi A."/>
            <person name="Kamiya K."/>
            <person name="Karasawa W."/>
            <person name="Kurita K."/>
            <person name="Katagiri S."/>
            <person name="Kikuta A."/>
            <person name="Kobayashi H."/>
            <person name="Kobayashi N."/>
            <person name="Machita K."/>
            <person name="Maehara T."/>
            <person name="Masukawa M."/>
            <person name="Mizubayashi T."/>
            <person name="Mukai Y."/>
            <person name="Nagasaki H."/>
            <person name="Nagata Y."/>
            <person name="Naito S."/>
            <person name="Nakashima M."/>
            <person name="Nakama Y."/>
            <person name="Nakamichi Y."/>
            <person name="Nakamura M."/>
            <person name="Meguro A."/>
            <person name="Negishi M."/>
            <person name="Ohta I."/>
            <person name="Ohta T."/>
            <person name="Okamoto M."/>
            <person name="Ono N."/>
            <person name="Saji S."/>
            <person name="Sakaguchi M."/>
            <person name="Sakai K."/>
            <person name="Shibata M."/>
            <person name="Shimokawa T."/>
            <person name="Song J."/>
            <person name="Takazaki Y."/>
            <person name="Terasawa K."/>
            <person name="Tsugane M."/>
            <person name="Tsuji K."/>
            <person name="Ueda S."/>
            <person name="Waki K."/>
            <person name="Yamagata H."/>
            <person name="Yamamoto M."/>
            <person name="Yamamoto S."/>
            <person name="Yamane H."/>
            <person name="Yoshiki S."/>
            <person name="Yoshihara R."/>
            <person name="Yukawa K."/>
            <person name="Zhong H."/>
            <person name="Yano M."/>
            <person name="Yuan Q."/>
            <person name="Ouyang S."/>
            <person name="Liu J."/>
            <person name="Jones K.M."/>
            <person name="Gansberger K."/>
            <person name="Moffat K."/>
            <person name="Hill J."/>
            <person name="Bera J."/>
            <person name="Fadrosh D."/>
            <person name="Jin S."/>
            <person name="Johri S."/>
            <person name="Kim M."/>
            <person name="Overton L."/>
            <person name="Reardon M."/>
            <person name="Tsitrin T."/>
            <person name="Vuong H."/>
            <person name="Weaver B."/>
            <person name="Ciecko A."/>
            <person name="Tallon L."/>
            <person name="Jackson J."/>
            <person name="Pai G."/>
            <person name="Aken S.V."/>
            <person name="Utterback T."/>
            <person name="Reidmuller S."/>
            <person name="Feldblyum T."/>
            <person name="Hsiao J."/>
            <person name="Zismann V."/>
            <person name="Iobst S."/>
            <person name="de Vazeille A.R."/>
            <person name="Buell C.R."/>
            <person name="Ying K."/>
            <person name="Li Y."/>
            <person name="Lu T."/>
            <person name="Huang Y."/>
            <person name="Zhao Q."/>
            <person name="Feng Q."/>
            <person name="Zhang L."/>
            <person name="Zhu J."/>
            <person name="Weng Q."/>
            <person name="Mu J."/>
            <person name="Lu Y."/>
            <person name="Fan D."/>
            <person name="Liu Y."/>
            <person name="Guan J."/>
            <person name="Zhang Y."/>
            <person name="Yu S."/>
            <person name="Liu X."/>
            <person name="Zhang Y."/>
            <person name="Hong G."/>
            <person name="Han B."/>
            <person name="Choisne N."/>
            <person name="Demange N."/>
            <person name="Orjeda G."/>
            <person name="Samain S."/>
            <person name="Cattolico L."/>
            <person name="Pelletier E."/>
            <person name="Couloux A."/>
            <person name="Segurens B."/>
            <person name="Wincker P."/>
            <person name="D'Hont A."/>
            <person name="Scarpelli C."/>
            <person name="Weissenbach J."/>
            <person name="Salanoubat M."/>
            <person name="Quetier F."/>
            <person name="Yu Y."/>
            <person name="Kim H.R."/>
            <person name="Rambo T."/>
            <person name="Currie J."/>
            <person name="Collura K."/>
            <person name="Luo M."/>
            <person name="Yang T."/>
            <person name="Ammiraju J.S.S."/>
            <person name="Engler F."/>
            <person name="Soderlund C."/>
            <person name="Wing R.A."/>
            <person name="Palmer L.E."/>
            <person name="de la Bastide M."/>
            <person name="Spiegel L."/>
            <person name="Nascimento L."/>
            <person name="Zutavern T."/>
            <person name="O'Shaughnessy A."/>
            <person name="Dike S."/>
            <person name="Dedhia N."/>
            <person name="Preston R."/>
            <person name="Balija V."/>
            <person name="McCombie W.R."/>
            <person name="Chow T."/>
            <person name="Chen H."/>
            <person name="Chung M."/>
            <person name="Chen C."/>
            <person name="Shaw J."/>
            <person name="Wu H."/>
            <person name="Hsiao K."/>
            <person name="Chao Y."/>
            <person name="Chu M."/>
            <person name="Cheng C."/>
            <person name="Hour A."/>
            <person name="Lee P."/>
            <person name="Lin S."/>
            <person name="Lin Y."/>
            <person name="Liou J."/>
            <person name="Liu S."/>
            <person name="Hsing Y."/>
            <person name="Raghuvanshi S."/>
            <person name="Mohanty A."/>
            <person name="Bharti A.K."/>
            <person name="Gaur A."/>
            <person name="Gupta V."/>
            <person name="Kumar D."/>
            <person name="Ravi V."/>
            <person name="Vij S."/>
            <person name="Kapur A."/>
            <person name="Khurana P."/>
            <person name="Khurana P."/>
            <person name="Khurana J.P."/>
            <person name="Tyagi A.K."/>
            <person name="Gaikwad K."/>
            <person name="Singh A."/>
            <person name="Dalal V."/>
            <person name="Srivastava S."/>
            <person name="Dixit A."/>
            <person name="Pal A.K."/>
            <person name="Ghazi I.A."/>
            <person name="Yadav M."/>
            <person name="Pandit A."/>
            <person name="Bhargava A."/>
            <person name="Sureshbabu K."/>
            <person name="Batra K."/>
            <person name="Sharma T.R."/>
            <person name="Mohapatra T."/>
            <person name="Singh N.K."/>
            <person name="Messing J."/>
            <person name="Nelson A.B."/>
            <person name="Fuks G."/>
            <person name="Kavchok S."/>
            <person name="Keizer G."/>
            <person name="Linton E."/>
            <person name="Llaca V."/>
            <person name="Song R."/>
            <person name="Tanyolac B."/>
            <person name="Young S."/>
            <person name="Ho-Il K."/>
            <person name="Hahn J.H."/>
            <person name="Sangsakoo G."/>
            <person name="Vanavichit A."/>
            <person name="de Mattos Luiz.A.T."/>
            <person name="Zimmer P.D."/>
            <person name="Malone G."/>
            <person name="Dellagostin O."/>
            <person name="de Oliveira A.C."/>
            <person name="Bevan M."/>
            <person name="Bancroft I."/>
            <person name="Minx P."/>
            <person name="Cordum H."/>
            <person name="Wilson R."/>
            <person name="Cheng Z."/>
            <person name="Jin W."/>
            <person name="Jiang J."/>
            <person name="Leong S.A."/>
            <person name="Iwama H."/>
            <person name="Gojobori T."/>
            <person name="Itoh T."/>
            <person name="Niimura Y."/>
            <person name="Fujii Y."/>
            <person name="Habara T."/>
            <person name="Sakai H."/>
            <person name="Sato Y."/>
            <person name="Wilson G."/>
            <person name="Kumar K."/>
            <person name="McCouch S."/>
            <person name="Juretic N."/>
            <person name="Hoen D."/>
            <person name="Wright S."/>
            <person name="Bruskiewich R."/>
            <person name="Bureau T."/>
            <person name="Miyao A."/>
            <person name="Hirochika H."/>
            <person name="Nishikawa T."/>
            <person name="Kadowaki K."/>
            <person name="Sugiura M."/>
            <person name="Burr B."/>
            <person name="Sasaki T."/>
        </authorList>
    </citation>
    <scope>NUCLEOTIDE SEQUENCE [LARGE SCALE GENOMIC DNA]</scope>
    <source>
        <strain evidence="2">cv. Nipponbare</strain>
    </source>
</reference>
<dbReference type="AlphaFoldDB" id="Q6ZHL0"/>
<dbReference type="EMBL" id="AP004051">
    <property type="protein sequence ID" value="BAC83294.1"/>
    <property type="molecule type" value="Genomic_DNA"/>
</dbReference>
<gene>
    <name evidence="1" type="primary">OJ1218_C12.15</name>
</gene>
<accession>Q6ZHL0</accession>
<name>Q6ZHL0_ORYSJ</name>
<protein>
    <submittedName>
        <fullName evidence="1">Uncharacterized protein</fullName>
    </submittedName>
</protein>
<organism evidence="1 2">
    <name type="scientific">Oryza sativa subsp. japonica</name>
    <name type="common">Rice</name>
    <dbReference type="NCBI Taxonomy" id="39947"/>
    <lineage>
        <taxon>Eukaryota</taxon>
        <taxon>Viridiplantae</taxon>
        <taxon>Streptophyta</taxon>
        <taxon>Embryophyta</taxon>
        <taxon>Tracheophyta</taxon>
        <taxon>Spermatophyta</taxon>
        <taxon>Magnoliopsida</taxon>
        <taxon>Liliopsida</taxon>
        <taxon>Poales</taxon>
        <taxon>Poaceae</taxon>
        <taxon>BOP clade</taxon>
        <taxon>Oryzoideae</taxon>
        <taxon>Oryzeae</taxon>
        <taxon>Oryzinae</taxon>
        <taxon>Oryza</taxon>
        <taxon>Oryza sativa</taxon>
    </lineage>
</organism>
<evidence type="ECO:0000313" key="2">
    <source>
        <dbReference type="Proteomes" id="UP000000763"/>
    </source>
</evidence>
<evidence type="ECO:0000313" key="1">
    <source>
        <dbReference type="EMBL" id="BAC83294.1"/>
    </source>
</evidence>
<dbReference type="Proteomes" id="UP000000763">
    <property type="component" value="Chromosome 7"/>
</dbReference>
<proteinExistence type="predicted"/>